<comment type="caution">
    <text evidence="1">The sequence shown here is derived from an EMBL/GenBank/DDBJ whole genome shotgun (WGS) entry which is preliminary data.</text>
</comment>
<dbReference type="Gene3D" id="3.40.50.150">
    <property type="entry name" value="Vaccinia Virus protein VP39"/>
    <property type="match status" value="1"/>
</dbReference>
<dbReference type="SUPFAM" id="SSF53335">
    <property type="entry name" value="S-adenosyl-L-methionine-dependent methyltransferases"/>
    <property type="match status" value="1"/>
</dbReference>
<accession>A0A2H9TBM3</accession>
<protein>
    <submittedName>
        <fullName evidence="1">Uncharacterized protein</fullName>
    </submittedName>
</protein>
<organism evidence="1">
    <name type="scientific">invertebrate metagenome</name>
    <dbReference type="NCBI Taxonomy" id="1711999"/>
    <lineage>
        <taxon>unclassified sequences</taxon>
        <taxon>metagenomes</taxon>
        <taxon>organismal metagenomes</taxon>
    </lineage>
</organism>
<dbReference type="AlphaFoldDB" id="A0A2H9TBM3"/>
<sequence length="255" mass="28611">MGMQVNGSGYAETFNQRGHPYEQAMIRFPDARKREFQRLLDHVVLNPRPVVLDIPSGGGYLSRFLPASSRLVSVDPSDPFQCADGVNSVDLENLSLPKSRYDFVVSLAALHHVKNKKHFLQAVEKSLISGGYCCFADVATGSGISAFLDEFAGKYNGMGHAGAYLEVDSPFPGFHNDLGLTIRDHSVKACPWIFDSEDNMVKFCRLLFGLFDVKDDFIREALGDYIGFNHVDQENNKRVHLNWELLYITLHKHQA</sequence>
<name>A0A2H9TBM3_9ZZZZ</name>
<gene>
    <name evidence="1" type="ORF">CI610_00385</name>
</gene>
<dbReference type="Pfam" id="PF13489">
    <property type="entry name" value="Methyltransf_23"/>
    <property type="match status" value="1"/>
</dbReference>
<dbReference type="InterPro" id="IPR029063">
    <property type="entry name" value="SAM-dependent_MTases_sf"/>
</dbReference>
<proteinExistence type="predicted"/>
<dbReference type="EMBL" id="NSIT01000010">
    <property type="protein sequence ID" value="PJE80646.1"/>
    <property type="molecule type" value="Genomic_DNA"/>
</dbReference>
<reference evidence="1" key="1">
    <citation type="journal article" date="2017" name="Appl. Environ. Microbiol.">
        <title>Molecular characterization of an Endozoicomonas-like organism causing infection in king scallop Pecten maximus L.</title>
        <authorList>
            <person name="Cano I."/>
            <person name="van Aerle R."/>
            <person name="Ross S."/>
            <person name="Verner-Jeffreys D.W."/>
            <person name="Paley R.K."/>
            <person name="Rimmer G."/>
            <person name="Ryder D."/>
            <person name="Hooper P."/>
            <person name="Stone D."/>
            <person name="Feist S.W."/>
        </authorList>
    </citation>
    <scope>NUCLEOTIDE SEQUENCE</scope>
</reference>
<evidence type="ECO:0000313" key="1">
    <source>
        <dbReference type="EMBL" id="PJE80646.1"/>
    </source>
</evidence>